<dbReference type="GO" id="GO:0004335">
    <property type="term" value="F:galactokinase activity"/>
    <property type="evidence" value="ECO:0007669"/>
    <property type="project" value="UniProtKB-EC"/>
</dbReference>
<dbReference type="InterPro" id="IPR006204">
    <property type="entry name" value="GHMP_kinase_N_dom"/>
</dbReference>
<keyword evidence="10" id="KW-0299">Galactose metabolism</keyword>
<dbReference type="UniPathway" id="UPA00214"/>
<feature type="domain" description="GHMP kinase N-terminal" evidence="17">
    <location>
        <begin position="135"/>
        <end position="219"/>
    </location>
</feature>
<dbReference type="InterPro" id="IPR006203">
    <property type="entry name" value="GHMP_knse_ATP-bd_CS"/>
</dbReference>
<evidence type="ECO:0000256" key="2">
    <source>
        <dbReference type="ARBA" id="ARBA00006566"/>
    </source>
</evidence>
<gene>
    <name evidence="20" type="ORF">XA68_15293</name>
</gene>
<dbReference type="OrthoDB" id="187738at2759"/>
<evidence type="ECO:0000313" key="20">
    <source>
        <dbReference type="EMBL" id="PFH57270.1"/>
    </source>
</evidence>
<dbReference type="InterPro" id="IPR020568">
    <property type="entry name" value="Ribosomal_Su5_D2-typ_SF"/>
</dbReference>
<evidence type="ECO:0000256" key="14">
    <source>
        <dbReference type="ARBA" id="ARBA00029590"/>
    </source>
</evidence>
<dbReference type="Gene3D" id="3.30.230.10">
    <property type="match status" value="1"/>
</dbReference>
<dbReference type="GO" id="GO:0006012">
    <property type="term" value="P:galactose metabolic process"/>
    <property type="evidence" value="ECO:0007669"/>
    <property type="project" value="UniProtKB-UniPathway"/>
</dbReference>
<evidence type="ECO:0000256" key="10">
    <source>
        <dbReference type="ARBA" id="ARBA00023144"/>
    </source>
</evidence>
<evidence type="ECO:0000259" key="17">
    <source>
        <dbReference type="Pfam" id="PF00288"/>
    </source>
</evidence>
<comment type="caution">
    <text evidence="20">The sequence shown here is derived from an EMBL/GenBank/DDBJ whole genome shotgun (WGS) entry which is preliminary data.</text>
</comment>
<keyword evidence="13" id="KW-0119">Carbohydrate metabolism</keyword>
<dbReference type="PRINTS" id="PR00473">
    <property type="entry name" value="GALCTOKINASE"/>
</dbReference>
<dbReference type="InterPro" id="IPR019741">
    <property type="entry name" value="Galactokinase_CS"/>
</dbReference>
<keyword evidence="12" id="KW-0443">Lipid metabolism</keyword>
<dbReference type="EMBL" id="LAZP02000431">
    <property type="protein sequence ID" value="PFH57270.1"/>
    <property type="molecule type" value="Genomic_DNA"/>
</dbReference>
<keyword evidence="9" id="KW-0756">Sterol biosynthesis</keyword>
<keyword evidence="9" id="KW-0752">Steroid biosynthesis</keyword>
<evidence type="ECO:0000256" key="1">
    <source>
        <dbReference type="ARBA" id="ARBA00004947"/>
    </source>
</evidence>
<evidence type="ECO:0000256" key="9">
    <source>
        <dbReference type="ARBA" id="ARBA00023011"/>
    </source>
</evidence>
<feature type="domain" description="GHMP kinase C-terminal" evidence="18">
    <location>
        <begin position="419"/>
        <end position="490"/>
    </location>
</feature>
<dbReference type="SUPFAM" id="SSF55060">
    <property type="entry name" value="GHMP Kinase, C-terminal domain"/>
    <property type="match status" value="1"/>
</dbReference>
<dbReference type="FunFam" id="3.30.230.10:FF:000056">
    <property type="entry name" value="GAL1p Galactokinase"/>
    <property type="match status" value="1"/>
</dbReference>
<dbReference type="PRINTS" id="PR00959">
    <property type="entry name" value="MEVGALKINASE"/>
</dbReference>
<dbReference type="PROSITE" id="PS00627">
    <property type="entry name" value="GHMP_KINASES_ATP"/>
    <property type="match status" value="1"/>
</dbReference>
<dbReference type="GO" id="GO:0005524">
    <property type="term" value="F:ATP binding"/>
    <property type="evidence" value="ECO:0007669"/>
    <property type="project" value="UniProtKB-KW"/>
</dbReference>
<dbReference type="FunFam" id="1.20.1440.340:FF:000003">
    <property type="entry name" value="GAL1p Galactokinase"/>
    <property type="match status" value="1"/>
</dbReference>
<evidence type="ECO:0000256" key="6">
    <source>
        <dbReference type="ARBA" id="ARBA00022741"/>
    </source>
</evidence>
<sequence length="581" mass="62983">MSGPVPVAGALADIYPLPALASEAPRWDELLRRFRHLYGRSAAFVARSPGRVNIIGEHIDYSLYSVLPMAITADALVAVATRPVADGAAATIRLANVDHGKFATREFRVTGDADVEIDASTFEWSNYFKSGLRGAVGLLRERGTGAQLCDMDVLVHGNVPVGGGLSSSAALVSASALAVLVANQAVPVDKKQLTELAVVSERAVGVNSGGMDQAASVFSEQGAALFVSFSPMLEARPVSFPPTRPELCFVIAQSFVTSNKHVTGPIHYNLRVVEVTLAAAYLNAVLNPPGVELPVDAAPLGTSLHGFHDTFFLHRSGNDYAAAKSLAKEEELEKLVAQTEMTLTQEQGYTKEEIARVLNLSVPELEQRYLSSFPVRAERFKLRQRALHVFTEALRVLRFLTYLDRPLGINASDTTEYNRRLGALMNETQVSCRDLYECSCPELDAICDIARRAGSYGSRLTGAGWGGCSVHLVPVDRVAAVKEALEREYYAGRELTDEQRAGAVVGLVLGRRKKKKKKKKKKKQMVHTYVVMRECRLPLVRRSPQTGKGGSDYGKQSGGAAGKWGRRGKRMNGANGETEPG</sequence>
<dbReference type="PANTHER" id="PTHR10457:SF7">
    <property type="entry name" value="GALACTOKINASE-RELATED"/>
    <property type="match status" value="1"/>
</dbReference>
<keyword evidence="21" id="KW-1185">Reference proteome</keyword>
<dbReference type="EC" id="2.7.1.6" evidence="3"/>
<keyword evidence="6" id="KW-0547">Nucleotide-binding</keyword>
<evidence type="ECO:0000256" key="4">
    <source>
        <dbReference type="ARBA" id="ARBA00019487"/>
    </source>
</evidence>
<organism evidence="20 21">
    <name type="scientific">Ophiocordyceps unilateralis</name>
    <name type="common">Zombie-ant fungus</name>
    <name type="synonym">Torrubia unilateralis</name>
    <dbReference type="NCBI Taxonomy" id="268505"/>
    <lineage>
        <taxon>Eukaryota</taxon>
        <taxon>Fungi</taxon>
        <taxon>Dikarya</taxon>
        <taxon>Ascomycota</taxon>
        <taxon>Pezizomycotina</taxon>
        <taxon>Sordariomycetes</taxon>
        <taxon>Hypocreomycetidae</taxon>
        <taxon>Hypocreales</taxon>
        <taxon>Ophiocordycipitaceae</taxon>
        <taxon>Ophiocordyceps</taxon>
    </lineage>
</organism>
<evidence type="ECO:0000313" key="21">
    <source>
        <dbReference type="Proteomes" id="UP000037136"/>
    </source>
</evidence>
<evidence type="ECO:0000256" key="3">
    <source>
        <dbReference type="ARBA" id="ARBA00012315"/>
    </source>
</evidence>
<dbReference type="Gene3D" id="3.30.70.3170">
    <property type="match status" value="1"/>
</dbReference>
<dbReference type="Gene3D" id="1.20.1440.340">
    <property type="match status" value="1"/>
</dbReference>
<reference evidence="20 21" key="1">
    <citation type="journal article" date="2015" name="BMC Genomics">
        <title>Gene expression during zombie ant biting behavior reflects the complexity underlying fungal parasitic behavioral manipulation.</title>
        <authorList>
            <person name="de Bekker C."/>
            <person name="Ohm R.A."/>
            <person name="Loreto R.G."/>
            <person name="Sebastian A."/>
            <person name="Albert I."/>
            <person name="Merrow M."/>
            <person name="Brachmann A."/>
            <person name="Hughes D.P."/>
        </authorList>
    </citation>
    <scope>NUCLEOTIDE SEQUENCE [LARGE SCALE GENOMIC DNA]</scope>
    <source>
        <strain evidence="20 21">SC16a</strain>
    </source>
</reference>
<evidence type="ECO:0000259" key="19">
    <source>
        <dbReference type="Pfam" id="PF10509"/>
    </source>
</evidence>
<evidence type="ECO:0000256" key="15">
    <source>
        <dbReference type="ARBA" id="ARBA00049538"/>
    </source>
</evidence>
<dbReference type="GO" id="GO:0000411">
    <property type="term" value="P:positive regulation of transcription by galactose"/>
    <property type="evidence" value="ECO:0007669"/>
    <property type="project" value="UniProtKB-ARBA"/>
</dbReference>
<dbReference type="InterPro" id="IPR019539">
    <property type="entry name" value="GalKase_N"/>
</dbReference>
<keyword evidence="11" id="KW-1207">Sterol metabolism</keyword>
<keyword evidence="9" id="KW-0444">Lipid biosynthesis</keyword>
<proteinExistence type="inferred from homology"/>
<dbReference type="InterPro" id="IPR036554">
    <property type="entry name" value="GHMP_kinase_C_sf"/>
</dbReference>
<dbReference type="NCBIfam" id="TIGR00131">
    <property type="entry name" value="gal_kin"/>
    <property type="match status" value="1"/>
</dbReference>
<dbReference type="AlphaFoldDB" id="A0A2A9P8T5"/>
<comment type="pathway">
    <text evidence="1">Carbohydrate metabolism; galactose metabolism.</text>
</comment>
<dbReference type="GO" id="GO:0005829">
    <property type="term" value="C:cytosol"/>
    <property type="evidence" value="ECO:0007669"/>
    <property type="project" value="TreeGrafter"/>
</dbReference>
<name>A0A2A9P8T5_OPHUN</name>
<feature type="domain" description="Galactokinase N-terminal" evidence="19">
    <location>
        <begin position="33"/>
        <end position="80"/>
    </location>
</feature>
<dbReference type="Pfam" id="PF00288">
    <property type="entry name" value="GHMP_kinases_N"/>
    <property type="match status" value="1"/>
</dbReference>
<reference evidence="20 21" key="2">
    <citation type="journal article" date="2017" name="Sci. Rep.">
        <title>Ant-infecting Ophiocordyceps genomes reveal a high diversity of potential behavioral manipulation genes and a possible major role for enterotoxins.</title>
        <authorList>
            <person name="de Bekker C."/>
            <person name="Ohm R.A."/>
            <person name="Evans H.C."/>
            <person name="Brachmann A."/>
            <person name="Hughes D.P."/>
        </authorList>
    </citation>
    <scope>NUCLEOTIDE SEQUENCE [LARGE SCALE GENOMIC DNA]</scope>
    <source>
        <strain evidence="20 21">SC16a</strain>
    </source>
</reference>
<evidence type="ECO:0000256" key="16">
    <source>
        <dbReference type="SAM" id="MobiDB-lite"/>
    </source>
</evidence>
<dbReference type="PANTHER" id="PTHR10457">
    <property type="entry name" value="MEVALONATE KINASE/GALACTOKINASE"/>
    <property type="match status" value="1"/>
</dbReference>
<dbReference type="Proteomes" id="UP000037136">
    <property type="component" value="Unassembled WGS sequence"/>
</dbReference>
<protein>
    <recommendedName>
        <fullName evidence="4">Galactokinase</fullName>
        <ecNumber evidence="3">2.7.1.6</ecNumber>
    </recommendedName>
    <alternativeName>
        <fullName evidence="14">Galactose kinase</fullName>
    </alternativeName>
</protein>
<keyword evidence="7" id="KW-0418">Kinase</keyword>
<keyword evidence="12" id="KW-0753">Steroid metabolism</keyword>
<dbReference type="InterPro" id="IPR014721">
    <property type="entry name" value="Ribsml_uS5_D2-typ_fold_subgr"/>
</dbReference>
<comment type="catalytic activity">
    <reaction evidence="15">
        <text>alpha-D-galactose + ATP = alpha-D-galactose 1-phosphate + ADP + H(+)</text>
        <dbReference type="Rhea" id="RHEA:13553"/>
        <dbReference type="ChEBI" id="CHEBI:15378"/>
        <dbReference type="ChEBI" id="CHEBI:28061"/>
        <dbReference type="ChEBI" id="CHEBI:30616"/>
        <dbReference type="ChEBI" id="CHEBI:58336"/>
        <dbReference type="ChEBI" id="CHEBI:456216"/>
        <dbReference type="EC" id="2.7.1.6"/>
    </reaction>
    <physiologicalReaction direction="left-to-right" evidence="15">
        <dbReference type="Rhea" id="RHEA:13554"/>
    </physiologicalReaction>
</comment>
<evidence type="ECO:0000256" key="13">
    <source>
        <dbReference type="ARBA" id="ARBA00023277"/>
    </source>
</evidence>
<dbReference type="GO" id="GO:0016126">
    <property type="term" value="P:sterol biosynthetic process"/>
    <property type="evidence" value="ECO:0007669"/>
    <property type="project" value="UniProtKB-KW"/>
</dbReference>
<feature type="compositionally biased region" description="Gly residues" evidence="16">
    <location>
        <begin position="547"/>
        <end position="562"/>
    </location>
</feature>
<dbReference type="InterPro" id="IPR000705">
    <property type="entry name" value="Galactokinase"/>
</dbReference>
<dbReference type="STRING" id="268505.A0A2A9P8T5"/>
<dbReference type="Pfam" id="PF10509">
    <property type="entry name" value="GalKase_gal_bdg"/>
    <property type="match status" value="1"/>
</dbReference>
<feature type="region of interest" description="Disordered" evidence="16">
    <location>
        <begin position="540"/>
        <end position="581"/>
    </location>
</feature>
<keyword evidence="8" id="KW-0067">ATP-binding</keyword>
<comment type="similarity">
    <text evidence="2">Belongs to the GHMP kinase family. GalK subfamily.</text>
</comment>
<dbReference type="PROSITE" id="PS00106">
    <property type="entry name" value="GALACTOKINASE"/>
    <property type="match status" value="1"/>
</dbReference>
<evidence type="ECO:0000256" key="11">
    <source>
        <dbReference type="ARBA" id="ARBA00023166"/>
    </source>
</evidence>
<dbReference type="InterPro" id="IPR013750">
    <property type="entry name" value="GHMP_kinase_C_dom"/>
</dbReference>
<evidence type="ECO:0000256" key="5">
    <source>
        <dbReference type="ARBA" id="ARBA00022679"/>
    </source>
</evidence>
<keyword evidence="5" id="KW-0808">Transferase</keyword>
<evidence type="ECO:0000256" key="12">
    <source>
        <dbReference type="ARBA" id="ARBA00023221"/>
    </source>
</evidence>
<evidence type="ECO:0000256" key="8">
    <source>
        <dbReference type="ARBA" id="ARBA00022840"/>
    </source>
</evidence>
<dbReference type="Pfam" id="PF08544">
    <property type="entry name" value="GHMP_kinases_C"/>
    <property type="match status" value="1"/>
</dbReference>
<accession>A0A2A9P8T5</accession>
<evidence type="ECO:0000256" key="7">
    <source>
        <dbReference type="ARBA" id="ARBA00022777"/>
    </source>
</evidence>
<dbReference type="SUPFAM" id="SSF54211">
    <property type="entry name" value="Ribosomal protein S5 domain 2-like"/>
    <property type="match status" value="1"/>
</dbReference>
<evidence type="ECO:0000259" key="18">
    <source>
        <dbReference type="Pfam" id="PF08544"/>
    </source>
</evidence>